<accession>A0AAV1YE81</accession>
<dbReference type="EMBL" id="CAXHTB010000024">
    <property type="protein sequence ID" value="CAL0332347.1"/>
    <property type="molecule type" value="Genomic_DNA"/>
</dbReference>
<dbReference type="AlphaFoldDB" id="A0AAV1YE81"/>
<protein>
    <submittedName>
        <fullName evidence="2">Uncharacterized protein</fullName>
    </submittedName>
</protein>
<feature type="transmembrane region" description="Helical" evidence="1">
    <location>
        <begin position="102"/>
        <end position="121"/>
    </location>
</feature>
<reference evidence="2 3" key="1">
    <citation type="submission" date="2024-03" db="EMBL/GenBank/DDBJ databases">
        <authorList>
            <person name="Martinez-Hernandez J."/>
        </authorList>
    </citation>
    <scope>NUCLEOTIDE SEQUENCE [LARGE SCALE GENOMIC DNA]</scope>
</reference>
<sequence>MAVSSVGGGRGVWRLLCDVKQPILLPNKPLFLKNSKPRRFCCIVAQALDPKTRGDENSTTSSAASQEEDLWYLTKLGMGSFVGAAAIKYGSVLFPQITTPNIVLALTIISTPMIVAVLLLINQSRLNP</sequence>
<keyword evidence="1" id="KW-0472">Membrane</keyword>
<keyword evidence="1" id="KW-0812">Transmembrane</keyword>
<comment type="caution">
    <text evidence="2">The sequence shown here is derived from an EMBL/GenBank/DDBJ whole genome shotgun (WGS) entry which is preliminary data.</text>
</comment>
<feature type="transmembrane region" description="Helical" evidence="1">
    <location>
        <begin position="70"/>
        <end position="90"/>
    </location>
</feature>
<evidence type="ECO:0000313" key="2">
    <source>
        <dbReference type="EMBL" id="CAL0332347.1"/>
    </source>
</evidence>
<keyword evidence="3" id="KW-1185">Reference proteome</keyword>
<proteinExistence type="predicted"/>
<dbReference type="PANTHER" id="PTHR37224">
    <property type="entry name" value="OS02G0804400 PROTEIN"/>
    <property type="match status" value="1"/>
</dbReference>
<keyword evidence="1" id="KW-1133">Transmembrane helix</keyword>
<organism evidence="2 3">
    <name type="scientific">Lupinus luteus</name>
    <name type="common">European yellow lupine</name>
    <dbReference type="NCBI Taxonomy" id="3873"/>
    <lineage>
        <taxon>Eukaryota</taxon>
        <taxon>Viridiplantae</taxon>
        <taxon>Streptophyta</taxon>
        <taxon>Embryophyta</taxon>
        <taxon>Tracheophyta</taxon>
        <taxon>Spermatophyta</taxon>
        <taxon>Magnoliopsida</taxon>
        <taxon>eudicotyledons</taxon>
        <taxon>Gunneridae</taxon>
        <taxon>Pentapetalae</taxon>
        <taxon>rosids</taxon>
        <taxon>fabids</taxon>
        <taxon>Fabales</taxon>
        <taxon>Fabaceae</taxon>
        <taxon>Papilionoideae</taxon>
        <taxon>50 kb inversion clade</taxon>
        <taxon>genistoids sensu lato</taxon>
        <taxon>core genistoids</taxon>
        <taxon>Genisteae</taxon>
        <taxon>Lupinus</taxon>
    </lineage>
</organism>
<evidence type="ECO:0000256" key="1">
    <source>
        <dbReference type="SAM" id="Phobius"/>
    </source>
</evidence>
<name>A0AAV1YE81_LUPLU</name>
<evidence type="ECO:0000313" key="3">
    <source>
        <dbReference type="Proteomes" id="UP001497480"/>
    </source>
</evidence>
<gene>
    <name evidence="2" type="ORF">LLUT_LOCUS33407</name>
</gene>
<dbReference type="Proteomes" id="UP001497480">
    <property type="component" value="Unassembled WGS sequence"/>
</dbReference>